<reference evidence="2 3" key="1">
    <citation type="journal article" date="2019" name="Int. J. Syst. Evol. Microbiol.">
        <title>The Global Catalogue of Microorganisms (GCM) 10K type strain sequencing project: providing services to taxonomists for standard genome sequencing and annotation.</title>
        <authorList>
            <consortium name="The Broad Institute Genomics Platform"/>
            <consortium name="The Broad Institute Genome Sequencing Center for Infectious Disease"/>
            <person name="Wu L."/>
            <person name="Ma J."/>
        </authorList>
    </citation>
    <scope>NUCLEOTIDE SEQUENCE [LARGE SCALE GENOMIC DNA]</scope>
    <source>
        <strain evidence="2 3">JCM 10977</strain>
    </source>
</reference>
<accession>A0ABN1RDD0</accession>
<comment type="caution">
    <text evidence="2">The sequence shown here is derived from an EMBL/GenBank/DDBJ whole genome shotgun (WGS) entry which is preliminary data.</text>
</comment>
<evidence type="ECO:0008006" key="4">
    <source>
        <dbReference type="Google" id="ProtNLM"/>
    </source>
</evidence>
<evidence type="ECO:0000313" key="2">
    <source>
        <dbReference type="EMBL" id="GAA0955276.1"/>
    </source>
</evidence>
<gene>
    <name evidence="2" type="ORF">GCM10009554_62660</name>
</gene>
<dbReference type="PROSITE" id="PS51257">
    <property type="entry name" value="PROKAR_LIPOPROTEIN"/>
    <property type="match status" value="1"/>
</dbReference>
<dbReference type="Proteomes" id="UP001500542">
    <property type="component" value="Unassembled WGS sequence"/>
</dbReference>
<organism evidence="2 3">
    <name type="scientific">Kribbella koreensis</name>
    <dbReference type="NCBI Taxonomy" id="57909"/>
    <lineage>
        <taxon>Bacteria</taxon>
        <taxon>Bacillati</taxon>
        <taxon>Actinomycetota</taxon>
        <taxon>Actinomycetes</taxon>
        <taxon>Propionibacteriales</taxon>
        <taxon>Kribbellaceae</taxon>
        <taxon>Kribbella</taxon>
    </lineage>
</organism>
<name>A0ABN1RDD0_9ACTN</name>
<proteinExistence type="predicted"/>
<feature type="region of interest" description="Disordered" evidence="1">
    <location>
        <begin position="41"/>
        <end position="68"/>
    </location>
</feature>
<evidence type="ECO:0000256" key="1">
    <source>
        <dbReference type="SAM" id="MobiDB-lite"/>
    </source>
</evidence>
<keyword evidence="3" id="KW-1185">Reference proteome</keyword>
<protein>
    <recommendedName>
        <fullName evidence="4">DUF3558 domain-containing protein</fullName>
    </recommendedName>
</protein>
<dbReference type="EMBL" id="BAAAHK010000017">
    <property type="protein sequence ID" value="GAA0955276.1"/>
    <property type="molecule type" value="Genomic_DNA"/>
</dbReference>
<sequence>MPRPGGSGFQIRGDTLRYPAILLAVVLLVAGCAAEEPTTYGPTTAGPTIRPKTTAPIDESTLPPIVEESTAPPKPLCEIFSTAEITKTLGLAVRKAVTSKNGPYITCTWNTVKPVEGPGVVTITRGDGSLYGAFTQKMIADAKAKKARGKKLLEGVGDQGFAIGASVSGIPIWYAAVEHAGVLTGVQISGAGSNSSVGTIKAFMIEVLARG</sequence>
<evidence type="ECO:0000313" key="3">
    <source>
        <dbReference type="Proteomes" id="UP001500542"/>
    </source>
</evidence>